<protein>
    <submittedName>
        <fullName evidence="4">DNA ligase</fullName>
    </submittedName>
</protein>
<feature type="domain" description="ATP-dependent DNA ligase family profile" evidence="3">
    <location>
        <begin position="92"/>
        <end position="184"/>
    </location>
</feature>
<gene>
    <name evidence="4" type="ORF">JQ615_18055</name>
</gene>
<dbReference type="GO" id="GO:0016874">
    <property type="term" value="F:ligase activity"/>
    <property type="evidence" value="ECO:0007669"/>
    <property type="project" value="UniProtKB-KW"/>
</dbReference>
<organism evidence="4 5">
    <name type="scientific">Bradyrhizobium jicamae</name>
    <dbReference type="NCBI Taxonomy" id="280332"/>
    <lineage>
        <taxon>Bacteria</taxon>
        <taxon>Pseudomonadati</taxon>
        <taxon>Pseudomonadota</taxon>
        <taxon>Alphaproteobacteria</taxon>
        <taxon>Hyphomicrobiales</taxon>
        <taxon>Nitrobacteraceae</taxon>
        <taxon>Bradyrhizobium</taxon>
    </lineage>
</organism>
<dbReference type="PROSITE" id="PS50160">
    <property type="entry name" value="DNA_LIGASE_A3"/>
    <property type="match status" value="1"/>
</dbReference>
<dbReference type="CDD" id="cd07906">
    <property type="entry name" value="Adenylation_DNA_ligase_LigD_LigC"/>
    <property type="match status" value="1"/>
</dbReference>
<dbReference type="Proteomes" id="UP001315278">
    <property type="component" value="Unassembled WGS sequence"/>
</dbReference>
<sequence length="203" mass="22808">MLKFDFCMPTLGKTVPAGEHWFHEVKYDGYRLRVERDGHRVRLVTKGGNDWSRRYPWIVDAALSNRQKQFVIDGEAVILGVDGISDFNALHAGKHDAEVQLCAFDVLALGGEDLRGLPLSMRKTNLERLLHRRPEGIFVNPFETGAIGPDLFRAACGMGLEGLVSKRADRPYKGGPSKDWIKVKNRTHHAFDRVQKAKAGGMR</sequence>
<comment type="caution">
    <text evidence="4">The sequence shown here is derived from an EMBL/GenBank/DDBJ whole genome shotgun (WGS) entry which is preliminary data.</text>
</comment>
<dbReference type="InterPro" id="IPR012310">
    <property type="entry name" value="DNA_ligase_ATP-dep_cent"/>
</dbReference>
<keyword evidence="5" id="KW-1185">Reference proteome</keyword>
<keyword evidence="2 4" id="KW-0436">Ligase</keyword>
<evidence type="ECO:0000256" key="2">
    <source>
        <dbReference type="ARBA" id="ARBA00022598"/>
    </source>
</evidence>
<evidence type="ECO:0000256" key="1">
    <source>
        <dbReference type="ARBA" id="ARBA00007572"/>
    </source>
</evidence>
<dbReference type="Gene3D" id="3.30.1490.70">
    <property type="match status" value="1"/>
</dbReference>
<dbReference type="Gene3D" id="3.30.470.30">
    <property type="entry name" value="DNA ligase/mRNA capping enzyme"/>
    <property type="match status" value="1"/>
</dbReference>
<dbReference type="InterPro" id="IPR050191">
    <property type="entry name" value="ATP-dep_DNA_ligase"/>
</dbReference>
<name>A0ABS5FKI6_9BRAD</name>
<evidence type="ECO:0000313" key="5">
    <source>
        <dbReference type="Proteomes" id="UP001315278"/>
    </source>
</evidence>
<evidence type="ECO:0000259" key="3">
    <source>
        <dbReference type="PROSITE" id="PS50160"/>
    </source>
</evidence>
<dbReference type="EMBL" id="JAFCJH010000017">
    <property type="protein sequence ID" value="MBR0797295.1"/>
    <property type="molecule type" value="Genomic_DNA"/>
</dbReference>
<dbReference type="PANTHER" id="PTHR45674:SF4">
    <property type="entry name" value="DNA LIGASE 1"/>
    <property type="match status" value="1"/>
</dbReference>
<reference evidence="5" key="1">
    <citation type="journal article" date="2021" name="ISME J.">
        <title>Evolutionary origin and ecological implication of a unique nif island in free-living Bradyrhizobium lineages.</title>
        <authorList>
            <person name="Tao J."/>
        </authorList>
    </citation>
    <scope>NUCLEOTIDE SEQUENCE [LARGE SCALE GENOMIC DNA]</scope>
    <source>
        <strain evidence="5">SZCCT0434</strain>
    </source>
</reference>
<dbReference type="PANTHER" id="PTHR45674">
    <property type="entry name" value="DNA LIGASE 1/3 FAMILY MEMBER"/>
    <property type="match status" value="1"/>
</dbReference>
<dbReference type="Pfam" id="PF01068">
    <property type="entry name" value="DNA_ligase_A_M"/>
    <property type="match status" value="1"/>
</dbReference>
<dbReference type="RefSeq" id="WP_212493232.1">
    <property type="nucleotide sequence ID" value="NZ_JAFCJH010000017.1"/>
</dbReference>
<proteinExistence type="inferred from homology"/>
<accession>A0ABS5FKI6</accession>
<evidence type="ECO:0000313" key="4">
    <source>
        <dbReference type="EMBL" id="MBR0797295.1"/>
    </source>
</evidence>
<dbReference type="SUPFAM" id="SSF56091">
    <property type="entry name" value="DNA ligase/mRNA capping enzyme, catalytic domain"/>
    <property type="match status" value="1"/>
</dbReference>
<comment type="similarity">
    <text evidence="1">Belongs to the ATP-dependent DNA ligase family.</text>
</comment>